<reference evidence="2" key="1">
    <citation type="journal article" date="2015" name="Nature">
        <title>Complex archaea that bridge the gap between prokaryotes and eukaryotes.</title>
        <authorList>
            <person name="Spang A."/>
            <person name="Saw J.H."/>
            <person name="Jorgensen S.L."/>
            <person name="Zaremba-Niedzwiedzka K."/>
            <person name="Martijn J."/>
            <person name="Lind A.E."/>
            <person name="van Eijk R."/>
            <person name="Schleper C."/>
            <person name="Guy L."/>
            <person name="Ettema T.J."/>
        </authorList>
    </citation>
    <scope>NUCLEOTIDE SEQUENCE</scope>
</reference>
<evidence type="ECO:0000313" key="2">
    <source>
        <dbReference type="EMBL" id="KKM67495.1"/>
    </source>
</evidence>
<comment type="caution">
    <text evidence="2">The sequence shown here is derived from an EMBL/GenBank/DDBJ whole genome shotgun (WGS) entry which is preliminary data.</text>
</comment>
<sequence length="77" mass="8732">MKCVKNTDGVIRRVGDKQAETQVASGDWKYICKSEWKALRRTATEKKAATKAAVVADRKKKKQSKKHKPQSQEKSND</sequence>
<proteinExistence type="predicted"/>
<evidence type="ECO:0000256" key="1">
    <source>
        <dbReference type="SAM" id="MobiDB-lite"/>
    </source>
</evidence>
<protein>
    <submittedName>
        <fullName evidence="2">Uncharacterized protein</fullName>
    </submittedName>
</protein>
<feature type="region of interest" description="Disordered" evidence="1">
    <location>
        <begin position="44"/>
        <end position="77"/>
    </location>
</feature>
<dbReference type="AlphaFoldDB" id="A0A0F9LSY5"/>
<feature type="compositionally biased region" description="Basic residues" evidence="1">
    <location>
        <begin position="58"/>
        <end position="69"/>
    </location>
</feature>
<name>A0A0F9LSY5_9ZZZZ</name>
<gene>
    <name evidence="2" type="ORF">LCGC14_1470520</name>
</gene>
<organism evidence="2">
    <name type="scientific">marine sediment metagenome</name>
    <dbReference type="NCBI Taxonomy" id="412755"/>
    <lineage>
        <taxon>unclassified sequences</taxon>
        <taxon>metagenomes</taxon>
        <taxon>ecological metagenomes</taxon>
    </lineage>
</organism>
<dbReference type="EMBL" id="LAZR01010338">
    <property type="protein sequence ID" value="KKM67495.1"/>
    <property type="molecule type" value="Genomic_DNA"/>
</dbReference>
<accession>A0A0F9LSY5</accession>